<feature type="domain" description="HTH gntR-type" evidence="4">
    <location>
        <begin position="29"/>
        <end position="96"/>
    </location>
</feature>
<dbReference type="InterPro" id="IPR036390">
    <property type="entry name" value="WH_DNA-bd_sf"/>
</dbReference>
<sequence length="240" mass="26278">MYSLTTVTVKGCLMAITPISGRVRPAQRLTLTDDVYESLKTLIMEHAIEPGERVSIDGLARTLEVSPTPVREALARLESDGLVRKRAMSGYTTTPLLTRTEFDELFEMRLLLETAAARRAAGHADAEQRRRVREEAAATVAVEAGDGYRRHAAFTALDARFHDLVAEVSGSGLLRESIIRLHSHLHLHRLYFPSAGTGDTVGEHKRIATAIAKGDADAAATAMHQHLISARDRHLPAFPA</sequence>
<evidence type="ECO:0000313" key="5">
    <source>
        <dbReference type="EMBL" id="GIG16347.1"/>
    </source>
</evidence>
<evidence type="ECO:0000259" key="4">
    <source>
        <dbReference type="PROSITE" id="PS50949"/>
    </source>
</evidence>
<keyword evidence="1" id="KW-0805">Transcription regulation</keyword>
<accession>A0A8J3L8G6</accession>
<dbReference type="AlphaFoldDB" id="A0A8J3L8G6"/>
<dbReference type="SUPFAM" id="SSF46785">
    <property type="entry name" value="Winged helix' DNA-binding domain"/>
    <property type="match status" value="1"/>
</dbReference>
<gene>
    <name evidence="5" type="ORF">Cme02nite_46790</name>
</gene>
<evidence type="ECO:0000313" key="6">
    <source>
        <dbReference type="Proteomes" id="UP000660339"/>
    </source>
</evidence>
<evidence type="ECO:0000256" key="1">
    <source>
        <dbReference type="ARBA" id="ARBA00023015"/>
    </source>
</evidence>
<dbReference type="InterPro" id="IPR000524">
    <property type="entry name" value="Tscrpt_reg_HTH_GntR"/>
</dbReference>
<dbReference type="GO" id="GO:0003677">
    <property type="term" value="F:DNA binding"/>
    <property type="evidence" value="ECO:0007669"/>
    <property type="project" value="UniProtKB-KW"/>
</dbReference>
<dbReference type="PANTHER" id="PTHR43537">
    <property type="entry name" value="TRANSCRIPTIONAL REGULATOR, GNTR FAMILY"/>
    <property type="match status" value="1"/>
</dbReference>
<dbReference type="PROSITE" id="PS50949">
    <property type="entry name" value="HTH_GNTR"/>
    <property type="match status" value="1"/>
</dbReference>
<dbReference type="EMBL" id="BONJ01000026">
    <property type="protein sequence ID" value="GIG16347.1"/>
    <property type="molecule type" value="Genomic_DNA"/>
</dbReference>
<dbReference type="SUPFAM" id="SSF48008">
    <property type="entry name" value="GntR ligand-binding domain-like"/>
    <property type="match status" value="1"/>
</dbReference>
<dbReference type="Gene3D" id="1.10.10.10">
    <property type="entry name" value="Winged helix-like DNA-binding domain superfamily/Winged helix DNA-binding domain"/>
    <property type="match status" value="1"/>
</dbReference>
<comment type="caution">
    <text evidence="5">The sequence shown here is derived from an EMBL/GenBank/DDBJ whole genome shotgun (WGS) entry which is preliminary data.</text>
</comment>
<dbReference type="SMART" id="SM00345">
    <property type="entry name" value="HTH_GNTR"/>
    <property type="match status" value="1"/>
</dbReference>
<dbReference type="SMART" id="SM00895">
    <property type="entry name" value="FCD"/>
    <property type="match status" value="1"/>
</dbReference>
<keyword evidence="2" id="KW-0238">DNA-binding</keyword>
<dbReference type="Gene3D" id="1.20.120.530">
    <property type="entry name" value="GntR ligand-binding domain-like"/>
    <property type="match status" value="1"/>
</dbReference>
<dbReference type="PANTHER" id="PTHR43537:SF5">
    <property type="entry name" value="UXU OPERON TRANSCRIPTIONAL REGULATOR"/>
    <property type="match status" value="1"/>
</dbReference>
<dbReference type="InterPro" id="IPR011711">
    <property type="entry name" value="GntR_C"/>
</dbReference>
<dbReference type="Pfam" id="PF00392">
    <property type="entry name" value="GntR"/>
    <property type="match status" value="1"/>
</dbReference>
<keyword evidence="3" id="KW-0804">Transcription</keyword>
<reference evidence="5" key="1">
    <citation type="submission" date="2021-01" db="EMBL/GenBank/DDBJ databases">
        <title>Whole genome shotgun sequence of Catellatospora methionotrophica NBRC 14553.</title>
        <authorList>
            <person name="Komaki H."/>
            <person name="Tamura T."/>
        </authorList>
    </citation>
    <scope>NUCLEOTIDE SEQUENCE</scope>
    <source>
        <strain evidence="5">NBRC 14553</strain>
    </source>
</reference>
<keyword evidence="6" id="KW-1185">Reference proteome</keyword>
<dbReference type="GO" id="GO:0003700">
    <property type="term" value="F:DNA-binding transcription factor activity"/>
    <property type="evidence" value="ECO:0007669"/>
    <property type="project" value="InterPro"/>
</dbReference>
<dbReference type="InterPro" id="IPR036388">
    <property type="entry name" value="WH-like_DNA-bd_sf"/>
</dbReference>
<protein>
    <submittedName>
        <fullName evidence="5">GntR family transcriptional regulator</fullName>
    </submittedName>
</protein>
<dbReference type="Proteomes" id="UP000660339">
    <property type="component" value="Unassembled WGS sequence"/>
</dbReference>
<dbReference type="Pfam" id="PF07729">
    <property type="entry name" value="FCD"/>
    <property type="match status" value="1"/>
</dbReference>
<name>A0A8J3L8G6_9ACTN</name>
<evidence type="ECO:0000256" key="3">
    <source>
        <dbReference type="ARBA" id="ARBA00023163"/>
    </source>
</evidence>
<proteinExistence type="predicted"/>
<dbReference type="CDD" id="cd07377">
    <property type="entry name" value="WHTH_GntR"/>
    <property type="match status" value="1"/>
</dbReference>
<organism evidence="5 6">
    <name type="scientific">Catellatospora methionotrophica</name>
    <dbReference type="NCBI Taxonomy" id="121620"/>
    <lineage>
        <taxon>Bacteria</taxon>
        <taxon>Bacillati</taxon>
        <taxon>Actinomycetota</taxon>
        <taxon>Actinomycetes</taxon>
        <taxon>Micromonosporales</taxon>
        <taxon>Micromonosporaceae</taxon>
        <taxon>Catellatospora</taxon>
    </lineage>
</organism>
<evidence type="ECO:0000256" key="2">
    <source>
        <dbReference type="ARBA" id="ARBA00023125"/>
    </source>
</evidence>
<dbReference type="InterPro" id="IPR008920">
    <property type="entry name" value="TF_FadR/GntR_C"/>
</dbReference>